<dbReference type="PANTHER" id="PTHR35006:SF2">
    <property type="entry name" value="GLYOXALASE FAMILY PROTEIN (AFU_ORTHOLOGUE AFUA_5G14830)"/>
    <property type="match status" value="1"/>
</dbReference>
<evidence type="ECO:0000313" key="2">
    <source>
        <dbReference type="EMBL" id="PSC06805.1"/>
    </source>
</evidence>
<keyword evidence="2" id="KW-0223">Dioxygenase</keyword>
<dbReference type="AlphaFoldDB" id="A0A2T1HYW1"/>
<keyword evidence="2" id="KW-0560">Oxidoreductase</keyword>
<dbReference type="RefSeq" id="WP_106335183.1">
    <property type="nucleotide sequence ID" value="NZ_PVZS01000002.1"/>
</dbReference>
<dbReference type="InterPro" id="IPR004360">
    <property type="entry name" value="Glyas_Fos-R_dOase_dom"/>
</dbReference>
<name>A0A2T1HYW1_9HYPH</name>
<proteinExistence type="predicted"/>
<dbReference type="Pfam" id="PF00903">
    <property type="entry name" value="Glyoxalase"/>
    <property type="match status" value="1"/>
</dbReference>
<comment type="caution">
    <text evidence="2">The sequence shown here is derived from an EMBL/GenBank/DDBJ whole genome shotgun (WGS) entry which is preliminary data.</text>
</comment>
<feature type="domain" description="VOC" evidence="1">
    <location>
        <begin position="1"/>
        <end position="125"/>
    </location>
</feature>
<keyword evidence="3" id="KW-1185">Reference proteome</keyword>
<dbReference type="OrthoDB" id="9807407at2"/>
<evidence type="ECO:0000259" key="1">
    <source>
        <dbReference type="PROSITE" id="PS51819"/>
    </source>
</evidence>
<dbReference type="PROSITE" id="PS51819">
    <property type="entry name" value="VOC"/>
    <property type="match status" value="1"/>
</dbReference>
<gene>
    <name evidence="2" type="ORF">SLNSH_02555</name>
</gene>
<organism evidence="2 3">
    <name type="scientific">Alsobacter soli</name>
    <dbReference type="NCBI Taxonomy" id="2109933"/>
    <lineage>
        <taxon>Bacteria</taxon>
        <taxon>Pseudomonadati</taxon>
        <taxon>Pseudomonadota</taxon>
        <taxon>Alphaproteobacteria</taxon>
        <taxon>Hyphomicrobiales</taxon>
        <taxon>Alsobacteraceae</taxon>
        <taxon>Alsobacter</taxon>
    </lineage>
</organism>
<dbReference type="Proteomes" id="UP000239772">
    <property type="component" value="Unassembled WGS sequence"/>
</dbReference>
<accession>A0A2T1HYW1</accession>
<dbReference type="CDD" id="cd07262">
    <property type="entry name" value="VOC_like"/>
    <property type="match status" value="1"/>
</dbReference>
<dbReference type="PANTHER" id="PTHR35006">
    <property type="entry name" value="GLYOXALASE FAMILY PROTEIN (AFU_ORTHOLOGUE AFUA_5G14830)"/>
    <property type="match status" value="1"/>
</dbReference>
<dbReference type="InterPro" id="IPR029068">
    <property type="entry name" value="Glyas_Bleomycin-R_OHBP_Dase"/>
</dbReference>
<dbReference type="EMBL" id="PVZS01000002">
    <property type="protein sequence ID" value="PSC06805.1"/>
    <property type="molecule type" value="Genomic_DNA"/>
</dbReference>
<sequence>MIDHIGFPVSDYQRSLAFYTKVLRVLGYGLVMEVDAETSGGGAHAGFGRDGRPQFWITEGEPIVGRLHVAFAAADPEAVDDFYAAAMAAGATDNGPPGLRPHYHPNYYGAFVFDLDGHNIEAVCHEAGLR</sequence>
<reference evidence="3" key="1">
    <citation type="submission" date="2018-03" db="EMBL/GenBank/DDBJ databases">
        <authorList>
            <person name="Sun L."/>
            <person name="Liu H."/>
            <person name="Chen W."/>
            <person name="Huang K."/>
            <person name="Liu W."/>
            <person name="Gao X."/>
        </authorList>
    </citation>
    <scope>NUCLEOTIDE SEQUENCE [LARGE SCALE GENOMIC DNA]</scope>
    <source>
        <strain evidence="3">SH9</strain>
    </source>
</reference>
<dbReference type="Gene3D" id="3.10.180.10">
    <property type="entry name" value="2,3-Dihydroxybiphenyl 1,2-Dioxygenase, domain 1"/>
    <property type="match status" value="1"/>
</dbReference>
<evidence type="ECO:0000313" key="3">
    <source>
        <dbReference type="Proteomes" id="UP000239772"/>
    </source>
</evidence>
<dbReference type="SUPFAM" id="SSF54593">
    <property type="entry name" value="Glyoxalase/Bleomycin resistance protein/Dihydroxybiphenyl dioxygenase"/>
    <property type="match status" value="1"/>
</dbReference>
<protein>
    <submittedName>
        <fullName evidence="2">Glyoxalase/bleomycin resistance/extradiol dioxygenase family protein</fullName>
    </submittedName>
</protein>
<dbReference type="InterPro" id="IPR037523">
    <property type="entry name" value="VOC_core"/>
</dbReference>
<dbReference type="GO" id="GO:0051213">
    <property type="term" value="F:dioxygenase activity"/>
    <property type="evidence" value="ECO:0007669"/>
    <property type="project" value="UniProtKB-KW"/>
</dbReference>